<dbReference type="CDD" id="cd06170">
    <property type="entry name" value="LuxR_C_like"/>
    <property type="match status" value="1"/>
</dbReference>
<keyword evidence="6" id="KW-1185">Reference proteome</keyword>
<dbReference type="InterPro" id="IPR039420">
    <property type="entry name" value="WalR-like"/>
</dbReference>
<proteinExistence type="predicted"/>
<accession>A0ABN3CI80</accession>
<dbReference type="RefSeq" id="WP_344477975.1">
    <property type="nucleotide sequence ID" value="NZ_BAAAQX010000011.1"/>
</dbReference>
<evidence type="ECO:0000313" key="6">
    <source>
        <dbReference type="Proteomes" id="UP001499843"/>
    </source>
</evidence>
<dbReference type="PRINTS" id="PR00038">
    <property type="entry name" value="HTHLUXR"/>
</dbReference>
<dbReference type="SUPFAM" id="SSF52172">
    <property type="entry name" value="CheY-like"/>
    <property type="match status" value="1"/>
</dbReference>
<evidence type="ECO:0000256" key="1">
    <source>
        <dbReference type="ARBA" id="ARBA00023125"/>
    </source>
</evidence>
<name>A0ABN3CI80_9ACTN</name>
<organism evidence="5 6">
    <name type="scientific">Nonomuraea monospora</name>
    <dbReference type="NCBI Taxonomy" id="568818"/>
    <lineage>
        <taxon>Bacteria</taxon>
        <taxon>Bacillati</taxon>
        <taxon>Actinomycetota</taxon>
        <taxon>Actinomycetes</taxon>
        <taxon>Streptosporangiales</taxon>
        <taxon>Streptosporangiaceae</taxon>
        <taxon>Nonomuraea</taxon>
    </lineage>
</organism>
<gene>
    <name evidence="5" type="ORF">GCM10009850_046030</name>
</gene>
<evidence type="ECO:0000313" key="5">
    <source>
        <dbReference type="EMBL" id="GAA2209145.1"/>
    </source>
</evidence>
<keyword evidence="2" id="KW-0597">Phosphoprotein</keyword>
<dbReference type="Proteomes" id="UP001499843">
    <property type="component" value="Unassembled WGS sequence"/>
</dbReference>
<dbReference type="PANTHER" id="PTHR43214">
    <property type="entry name" value="TWO-COMPONENT RESPONSE REGULATOR"/>
    <property type="match status" value="1"/>
</dbReference>
<feature type="modified residue" description="4-aspartylphosphate" evidence="2">
    <location>
        <position position="54"/>
    </location>
</feature>
<dbReference type="EMBL" id="BAAAQX010000011">
    <property type="protein sequence ID" value="GAA2209145.1"/>
    <property type="molecule type" value="Genomic_DNA"/>
</dbReference>
<dbReference type="Pfam" id="PF00072">
    <property type="entry name" value="Response_reg"/>
    <property type="match status" value="1"/>
</dbReference>
<sequence>MIRVLLAEDMHMVRGALVALLDLEPDIKVVAEAATGDEIVPAALEHEPDVAVIDVELPGVDGLTAAAELRRRVPRCRVLIVTSYGRPGNVRRAFAAQASGFMVKDAPPGELAAAIRRVAAGERVVDPQLAVAALEVVESPLKPRELEVLRRFAEGEDVEQIAQGLFLSVGTVRNYLTQIVTALQARNRLHAVRIAQDAGWL</sequence>
<dbReference type="SUPFAM" id="SSF46894">
    <property type="entry name" value="C-terminal effector domain of the bipartite response regulators"/>
    <property type="match status" value="1"/>
</dbReference>
<dbReference type="InterPro" id="IPR016032">
    <property type="entry name" value="Sig_transdc_resp-reg_C-effctor"/>
</dbReference>
<dbReference type="InterPro" id="IPR001789">
    <property type="entry name" value="Sig_transdc_resp-reg_receiver"/>
</dbReference>
<evidence type="ECO:0000259" key="4">
    <source>
        <dbReference type="PROSITE" id="PS50110"/>
    </source>
</evidence>
<evidence type="ECO:0000256" key="2">
    <source>
        <dbReference type="PROSITE-ProRule" id="PRU00169"/>
    </source>
</evidence>
<dbReference type="SMART" id="SM00421">
    <property type="entry name" value="HTH_LUXR"/>
    <property type="match status" value="1"/>
</dbReference>
<dbReference type="Pfam" id="PF00196">
    <property type="entry name" value="GerE"/>
    <property type="match status" value="1"/>
</dbReference>
<dbReference type="SMART" id="SM00448">
    <property type="entry name" value="REC"/>
    <property type="match status" value="1"/>
</dbReference>
<evidence type="ECO:0000259" key="3">
    <source>
        <dbReference type="PROSITE" id="PS50043"/>
    </source>
</evidence>
<protein>
    <submittedName>
        <fullName evidence="5">Response regulator transcription factor</fullName>
    </submittedName>
</protein>
<keyword evidence="1" id="KW-0238">DNA-binding</keyword>
<dbReference type="InterPro" id="IPR000792">
    <property type="entry name" value="Tscrpt_reg_LuxR_C"/>
</dbReference>
<feature type="domain" description="HTH luxR-type" evidence="3">
    <location>
        <begin position="134"/>
        <end position="199"/>
    </location>
</feature>
<dbReference type="InterPro" id="IPR011006">
    <property type="entry name" value="CheY-like_superfamily"/>
</dbReference>
<reference evidence="5 6" key="1">
    <citation type="journal article" date="2019" name="Int. J. Syst. Evol. Microbiol.">
        <title>The Global Catalogue of Microorganisms (GCM) 10K type strain sequencing project: providing services to taxonomists for standard genome sequencing and annotation.</title>
        <authorList>
            <consortium name="The Broad Institute Genomics Platform"/>
            <consortium name="The Broad Institute Genome Sequencing Center for Infectious Disease"/>
            <person name="Wu L."/>
            <person name="Ma J."/>
        </authorList>
    </citation>
    <scope>NUCLEOTIDE SEQUENCE [LARGE SCALE GENOMIC DNA]</scope>
    <source>
        <strain evidence="5 6">JCM 16114</strain>
    </source>
</reference>
<comment type="caution">
    <text evidence="5">The sequence shown here is derived from an EMBL/GenBank/DDBJ whole genome shotgun (WGS) entry which is preliminary data.</text>
</comment>
<dbReference type="PROSITE" id="PS50043">
    <property type="entry name" value="HTH_LUXR_2"/>
    <property type="match status" value="1"/>
</dbReference>
<dbReference type="PROSITE" id="PS50110">
    <property type="entry name" value="RESPONSE_REGULATORY"/>
    <property type="match status" value="1"/>
</dbReference>
<dbReference type="PANTHER" id="PTHR43214:SF42">
    <property type="entry name" value="TRANSCRIPTIONAL REGULATORY PROTEIN DESR"/>
    <property type="match status" value="1"/>
</dbReference>
<feature type="domain" description="Response regulatory" evidence="4">
    <location>
        <begin position="3"/>
        <end position="119"/>
    </location>
</feature>
<dbReference type="Gene3D" id="3.40.50.2300">
    <property type="match status" value="1"/>
</dbReference>